<organism evidence="1 2">
    <name type="scientific">Lithospermum erythrorhizon</name>
    <name type="common">Purple gromwell</name>
    <name type="synonym">Lithospermum officinale var. erythrorhizon</name>
    <dbReference type="NCBI Taxonomy" id="34254"/>
    <lineage>
        <taxon>Eukaryota</taxon>
        <taxon>Viridiplantae</taxon>
        <taxon>Streptophyta</taxon>
        <taxon>Embryophyta</taxon>
        <taxon>Tracheophyta</taxon>
        <taxon>Spermatophyta</taxon>
        <taxon>Magnoliopsida</taxon>
        <taxon>eudicotyledons</taxon>
        <taxon>Gunneridae</taxon>
        <taxon>Pentapetalae</taxon>
        <taxon>asterids</taxon>
        <taxon>lamiids</taxon>
        <taxon>Boraginales</taxon>
        <taxon>Boraginaceae</taxon>
        <taxon>Boraginoideae</taxon>
        <taxon>Lithospermeae</taxon>
        <taxon>Lithospermum</taxon>
    </lineage>
</organism>
<dbReference type="EMBL" id="BAABME010018567">
    <property type="protein sequence ID" value="GAA0154274.1"/>
    <property type="molecule type" value="Genomic_DNA"/>
</dbReference>
<gene>
    <name evidence="1" type="ORF">LIER_37842</name>
</gene>
<dbReference type="AlphaFoldDB" id="A0AAV3PRC0"/>
<evidence type="ECO:0000313" key="2">
    <source>
        <dbReference type="Proteomes" id="UP001454036"/>
    </source>
</evidence>
<comment type="caution">
    <text evidence="1">The sequence shown here is derived from an EMBL/GenBank/DDBJ whole genome shotgun (WGS) entry which is preliminary data.</text>
</comment>
<name>A0AAV3PRC0_LITER</name>
<accession>A0AAV3PRC0</accession>
<protein>
    <submittedName>
        <fullName evidence="1">Uncharacterized protein</fullName>
    </submittedName>
</protein>
<keyword evidence="2" id="KW-1185">Reference proteome</keyword>
<sequence length="96" mass="10632">MIVMAVMIPGMSFGGAGTKARGGARAGKAMEETNEKTTFYLKLEEGLRLRQKSRLLRRSSKKVLLYCIVVHLQSVCIEPQHALRVGGRLNILNNDC</sequence>
<dbReference type="Proteomes" id="UP001454036">
    <property type="component" value="Unassembled WGS sequence"/>
</dbReference>
<reference evidence="1 2" key="1">
    <citation type="submission" date="2024-01" db="EMBL/GenBank/DDBJ databases">
        <title>The complete chloroplast genome sequence of Lithospermum erythrorhizon: insights into the phylogenetic relationship among Boraginaceae species and the maternal lineages of purple gromwells.</title>
        <authorList>
            <person name="Okada T."/>
            <person name="Watanabe K."/>
        </authorList>
    </citation>
    <scope>NUCLEOTIDE SEQUENCE [LARGE SCALE GENOMIC DNA]</scope>
</reference>
<proteinExistence type="predicted"/>
<evidence type="ECO:0000313" key="1">
    <source>
        <dbReference type="EMBL" id="GAA0154274.1"/>
    </source>
</evidence>